<feature type="binding site" evidence="7">
    <location>
        <position position="237"/>
    </location>
    <ligand>
        <name>Zn(2+)</name>
        <dbReference type="ChEBI" id="CHEBI:29105"/>
        <label>3</label>
    </ligand>
</feature>
<dbReference type="PANTHER" id="PTHR21445:SF0">
    <property type="entry name" value="APURINIC-APYRIMIDINIC ENDONUCLEASE"/>
    <property type="match status" value="1"/>
</dbReference>
<feature type="binding site" evidence="7">
    <location>
        <position position="269"/>
    </location>
    <ligand>
        <name>Zn(2+)</name>
        <dbReference type="ChEBI" id="CHEBI:29105"/>
        <label>2</label>
    </ligand>
</feature>
<dbReference type="SUPFAM" id="SSF51658">
    <property type="entry name" value="Xylose isomerase-like"/>
    <property type="match status" value="1"/>
</dbReference>
<feature type="binding site" evidence="7">
    <location>
        <position position="239"/>
    </location>
    <ligand>
        <name>Zn(2+)</name>
        <dbReference type="ChEBI" id="CHEBI:29105"/>
        <label>3</label>
    </ligand>
</feature>
<evidence type="ECO:0000256" key="5">
    <source>
        <dbReference type="ARBA" id="ARBA00022833"/>
    </source>
</evidence>
<name>M0NYV2_9EURY</name>
<dbReference type="EMBL" id="AOJG01000015">
    <property type="protein sequence ID" value="EMA61745.1"/>
    <property type="molecule type" value="Genomic_DNA"/>
</dbReference>
<reference evidence="10 11" key="1">
    <citation type="journal article" date="2014" name="PLoS Genet.">
        <title>Phylogenetically driven sequencing of extremely halophilic archaea reveals strategies for static and dynamic osmo-response.</title>
        <authorList>
            <person name="Becker E.A."/>
            <person name="Seitzer P.M."/>
            <person name="Tritt A."/>
            <person name="Larsen D."/>
            <person name="Krusor M."/>
            <person name="Yao A.I."/>
            <person name="Wu D."/>
            <person name="Madern D."/>
            <person name="Eisen J.A."/>
            <person name="Darling A.E."/>
            <person name="Facciotti M.T."/>
        </authorList>
    </citation>
    <scope>NUCLEOTIDE SEQUENCE [LARGE SCALE GENOMIC DNA]</scope>
    <source>
        <strain evidence="10 11">DSM 21995</strain>
    </source>
</reference>
<dbReference type="RefSeq" id="WP_008004776.1">
    <property type="nucleotide sequence ID" value="NZ_AOJG01000015.1"/>
</dbReference>
<dbReference type="PATRIC" id="fig|1227482.3.peg.1236"/>
<keyword evidence="2 7" id="KW-0479">Metal-binding</keyword>
<feature type="binding site" evidence="7">
    <location>
        <position position="155"/>
    </location>
    <ligand>
        <name>Zn(2+)</name>
        <dbReference type="ChEBI" id="CHEBI:29105"/>
        <label>2</label>
    </ligand>
</feature>
<dbReference type="GO" id="GO:0003677">
    <property type="term" value="F:DNA binding"/>
    <property type="evidence" value="ECO:0007669"/>
    <property type="project" value="InterPro"/>
</dbReference>
<keyword evidence="4 7" id="KW-0378">Hydrolase</keyword>
<evidence type="ECO:0000256" key="1">
    <source>
        <dbReference type="ARBA" id="ARBA00005340"/>
    </source>
</evidence>
<comment type="function">
    <text evidence="7">Endonuclease IV plays a role in DNA repair. It cleaves phosphodiester bonds at apurinic or apyrimidinic (AP) sites, generating a 3'-hydroxyl group and a 5'-terminal sugar phosphate.</text>
</comment>
<evidence type="ECO:0000313" key="11">
    <source>
        <dbReference type="Proteomes" id="UP000011650"/>
    </source>
</evidence>
<dbReference type="InterPro" id="IPR036237">
    <property type="entry name" value="Xyl_isomerase-like_sf"/>
</dbReference>
<dbReference type="NCBIfam" id="TIGR00587">
    <property type="entry name" value="nfo"/>
    <property type="match status" value="1"/>
</dbReference>
<feature type="binding site" evidence="7">
    <location>
        <position position="187"/>
    </location>
    <ligand>
        <name>Zn(2+)</name>
        <dbReference type="ChEBI" id="CHEBI:29105"/>
        <label>2</label>
    </ligand>
</feature>
<dbReference type="PROSITE" id="PS51432">
    <property type="entry name" value="AP_NUCLEASE_F2_4"/>
    <property type="match status" value="1"/>
</dbReference>
<protein>
    <recommendedName>
        <fullName evidence="7">Probable endonuclease 4</fullName>
        <ecNumber evidence="7">3.1.21.2</ecNumber>
    </recommendedName>
    <alternativeName>
        <fullName evidence="7">Endodeoxyribonuclease IV</fullName>
    </alternativeName>
    <alternativeName>
        <fullName evidence="7">Endonuclease IV</fullName>
    </alternativeName>
</protein>
<keyword evidence="6 7" id="KW-0234">DNA repair</keyword>
<comment type="cofactor">
    <cofactor evidence="7">
        <name>Zn(2+)</name>
        <dbReference type="ChEBI" id="CHEBI:29105"/>
    </cofactor>
    <text evidence="7">Binds 3 Zn(2+) ions.</text>
</comment>
<keyword evidence="11" id="KW-1185">Reference proteome</keyword>
<dbReference type="PANTHER" id="PTHR21445">
    <property type="entry name" value="ENDONUCLEASE IV ENDODEOXYRIBONUCLEASE IV"/>
    <property type="match status" value="1"/>
</dbReference>
<gene>
    <name evidence="7" type="primary">nfo</name>
    <name evidence="10" type="ORF">C469_06134</name>
</gene>
<dbReference type="InterPro" id="IPR018246">
    <property type="entry name" value="AP_endonuc_F2_Zn_BS"/>
</dbReference>
<feature type="domain" description="Xylose isomerase-like TIM barrel" evidence="9">
    <location>
        <begin position="39"/>
        <end position="276"/>
    </location>
</feature>
<evidence type="ECO:0000256" key="2">
    <source>
        <dbReference type="ARBA" id="ARBA00022723"/>
    </source>
</evidence>
<feature type="binding site" evidence="7">
    <location>
        <position position="81"/>
    </location>
    <ligand>
        <name>Zn(2+)</name>
        <dbReference type="ChEBI" id="CHEBI:29105"/>
        <label>1</label>
    </ligand>
</feature>
<dbReference type="EC" id="3.1.21.2" evidence="7"/>
<dbReference type="InterPro" id="IPR013022">
    <property type="entry name" value="Xyl_isomerase-like_TIM-brl"/>
</dbReference>
<feature type="binding site" evidence="7">
    <location>
        <position position="224"/>
    </location>
    <ligand>
        <name>Zn(2+)</name>
        <dbReference type="ChEBI" id="CHEBI:29105"/>
        <label>2</label>
    </ligand>
</feature>
<keyword evidence="5 7" id="KW-0862">Zinc</keyword>
<dbReference type="Proteomes" id="UP000011650">
    <property type="component" value="Unassembled WGS sequence"/>
</dbReference>
<comment type="catalytic activity">
    <reaction evidence="7">
        <text>Endonucleolytic cleavage to 5'-phosphooligonucleotide end-products.</text>
        <dbReference type="EC" id="3.1.21.2"/>
    </reaction>
</comment>
<dbReference type="FunFam" id="3.20.20.150:FF:000001">
    <property type="entry name" value="Probable endonuclease 4"/>
    <property type="match status" value="1"/>
</dbReference>
<dbReference type="GO" id="GO:0003906">
    <property type="term" value="F:DNA-(apurinic or apyrimidinic site) endonuclease activity"/>
    <property type="evidence" value="ECO:0007669"/>
    <property type="project" value="TreeGrafter"/>
</dbReference>
<evidence type="ECO:0000256" key="4">
    <source>
        <dbReference type="ARBA" id="ARBA00022801"/>
    </source>
</evidence>
<comment type="caution">
    <text evidence="10">The sequence shown here is derived from an EMBL/GenBank/DDBJ whole genome shotgun (WGS) entry which is preliminary data.</text>
</comment>
<dbReference type="PROSITE" id="PS00731">
    <property type="entry name" value="AP_NUCLEASE_F2_3"/>
    <property type="match status" value="1"/>
</dbReference>
<dbReference type="InterPro" id="IPR001719">
    <property type="entry name" value="AP_endonuc_2"/>
</dbReference>
<dbReference type="GO" id="GO:0006284">
    <property type="term" value="P:base-excision repair"/>
    <property type="evidence" value="ECO:0007669"/>
    <property type="project" value="TreeGrafter"/>
</dbReference>
<feature type="region of interest" description="Disordered" evidence="8">
    <location>
        <begin position="1"/>
        <end position="27"/>
    </location>
</feature>
<feature type="binding site" evidence="7">
    <location>
        <position position="155"/>
    </location>
    <ligand>
        <name>Zn(2+)</name>
        <dbReference type="ChEBI" id="CHEBI:29105"/>
        <label>1</label>
    </ligand>
</feature>
<dbReference type="Gene3D" id="3.20.20.150">
    <property type="entry name" value="Divalent-metal-dependent TIM barrel enzymes"/>
    <property type="match status" value="1"/>
</dbReference>
<keyword evidence="3 7" id="KW-0227">DNA damage</keyword>
<dbReference type="OrthoDB" id="33250at2157"/>
<evidence type="ECO:0000256" key="8">
    <source>
        <dbReference type="SAM" id="MobiDB-lite"/>
    </source>
</evidence>
<evidence type="ECO:0000313" key="10">
    <source>
        <dbReference type="EMBL" id="EMA61745.1"/>
    </source>
</evidence>
<dbReference type="SMART" id="SM00518">
    <property type="entry name" value="AP2Ec"/>
    <property type="match status" value="1"/>
</dbReference>
<dbReference type="CDD" id="cd00019">
    <property type="entry name" value="AP2Ec"/>
    <property type="match status" value="1"/>
</dbReference>
<sequence>MSLKVGAHVSISSSRASSDPETPPYGNIANAVFRQTQFGGNCGQIFTHSPQVWQDPDIGDEEAEQFREESERELEGPWVIHTSYLVNLCTPKEGLREKSLDSMQKEVDAADKLGIPYVNVHLGAHTGAGVEGGLDNAASVIDDLDVPEGVTILIESDAGAGTKLGGEFEHLAGVIDRTETDIDVCVDTAHAFAAGYDLSTPEAVDETVAEFDDVVGLEHLRYVHLNDSKHACGTNKDEHAHIGEGLIGEDGMRRFLNHPDLADVPLALETPTEDGKSFAWNIDRVRELRAE</sequence>
<dbReference type="GO" id="GO:0008833">
    <property type="term" value="F:deoxyribonuclease IV (phage-T4-induced) activity"/>
    <property type="evidence" value="ECO:0007669"/>
    <property type="project" value="UniProtKB-UniRule"/>
</dbReference>
<keyword evidence="7" id="KW-0540">Nuclease</keyword>
<evidence type="ECO:0000259" key="9">
    <source>
        <dbReference type="Pfam" id="PF01261"/>
    </source>
</evidence>
<evidence type="ECO:0000256" key="3">
    <source>
        <dbReference type="ARBA" id="ARBA00022763"/>
    </source>
</evidence>
<dbReference type="AlphaFoldDB" id="M0NYV2"/>
<comment type="similarity">
    <text evidence="1 7">Belongs to the AP endonuclease 2 family.</text>
</comment>
<dbReference type="HAMAP" id="MF_00152">
    <property type="entry name" value="Nfo"/>
    <property type="match status" value="1"/>
</dbReference>
<evidence type="ECO:0000256" key="6">
    <source>
        <dbReference type="ARBA" id="ARBA00023204"/>
    </source>
</evidence>
<dbReference type="GO" id="GO:0008081">
    <property type="term" value="F:phosphoric diester hydrolase activity"/>
    <property type="evidence" value="ECO:0007669"/>
    <property type="project" value="TreeGrafter"/>
</dbReference>
<dbReference type="GO" id="GO:0008270">
    <property type="term" value="F:zinc ion binding"/>
    <property type="evidence" value="ECO:0007669"/>
    <property type="project" value="UniProtKB-UniRule"/>
</dbReference>
<organism evidence="10 11">
    <name type="scientific">Halorubrum lipolyticum DSM 21995</name>
    <dbReference type="NCBI Taxonomy" id="1227482"/>
    <lineage>
        <taxon>Archaea</taxon>
        <taxon>Methanobacteriati</taxon>
        <taxon>Methanobacteriota</taxon>
        <taxon>Stenosarchaea group</taxon>
        <taxon>Halobacteria</taxon>
        <taxon>Halobacteriales</taxon>
        <taxon>Haloferacaceae</taxon>
        <taxon>Halorubrum</taxon>
    </lineage>
</organism>
<keyword evidence="7 10" id="KW-0255">Endonuclease</keyword>
<dbReference type="Pfam" id="PF01261">
    <property type="entry name" value="AP_endonuc_2"/>
    <property type="match status" value="1"/>
</dbReference>
<feature type="binding site" evidence="7">
    <location>
        <position position="121"/>
    </location>
    <ligand>
        <name>Zn(2+)</name>
        <dbReference type="ChEBI" id="CHEBI:29105"/>
        <label>1</label>
    </ligand>
</feature>
<evidence type="ECO:0000256" key="7">
    <source>
        <dbReference type="HAMAP-Rule" id="MF_00152"/>
    </source>
</evidence>
<feature type="binding site" evidence="7">
    <location>
        <position position="190"/>
    </location>
    <ligand>
        <name>Zn(2+)</name>
        <dbReference type="ChEBI" id="CHEBI:29105"/>
        <label>3</label>
    </ligand>
</feature>
<proteinExistence type="inferred from homology"/>
<accession>M0NYV2</accession>
<dbReference type="STRING" id="1227482.C469_06134"/>